<protein>
    <submittedName>
        <fullName evidence="3">Poly(Aspartic acid) hydrolase</fullName>
    </submittedName>
</protein>
<dbReference type="OrthoDB" id="2334691at2759"/>
<dbReference type="AlphaFoldDB" id="A0A1C1CUW6"/>
<name>A0A1C1CUW6_9EURO</name>
<dbReference type="VEuPathDB" id="FungiDB:CLCR_08834"/>
<evidence type="ECO:0000313" key="3">
    <source>
        <dbReference type="EMBL" id="OCT52260.1"/>
    </source>
</evidence>
<sequence>MHEPLSTADVPPQFLKDALLLGQIPWRALPSDPRVSYSLYIPPRHYNPSLTAASPPAEKLPLLVYIHGTRRNISAIDSSDDLVPFAEETPCAVLAPLFPVGLDGVHDLDSYKILASRTLRADLALLAMLDEVARRWPGVDAQRVYLMGFSGGGQFAHRFLYLYPERIGAVSVGAPGRVTMLDRTRQWPGGIGGVEGLFGRGVSVESIRRVRIQLVVGREDNVLHGGNGFWEWVREFKAKAKAKERERSKAMIGENGAMAEHGIEHGDAAEQSAGLEDMRQGRLDTITELHALWRDQGIHARLDIIEGMAHEQKPARGVVLEFLRGAMLSVRANGKAAVH</sequence>
<accession>A0A1C1CUW6</accession>
<gene>
    <name evidence="3" type="ORF">CLCR_08834</name>
</gene>
<evidence type="ECO:0000313" key="4">
    <source>
        <dbReference type="Proteomes" id="UP000094526"/>
    </source>
</evidence>
<dbReference type="Proteomes" id="UP000094526">
    <property type="component" value="Unassembled WGS sequence"/>
</dbReference>
<dbReference type="SUPFAM" id="SSF53474">
    <property type="entry name" value="alpha/beta-Hydrolases"/>
    <property type="match status" value="1"/>
</dbReference>
<evidence type="ECO:0000256" key="2">
    <source>
        <dbReference type="ARBA" id="ARBA00022801"/>
    </source>
</evidence>
<keyword evidence="1" id="KW-0732">Signal</keyword>
<dbReference type="Gene3D" id="3.40.50.1820">
    <property type="entry name" value="alpha/beta hydrolase"/>
    <property type="match status" value="1"/>
</dbReference>
<dbReference type="PANTHER" id="PTHR43037:SF5">
    <property type="entry name" value="FERULOYL ESTERASE"/>
    <property type="match status" value="1"/>
</dbReference>
<dbReference type="InterPro" id="IPR029058">
    <property type="entry name" value="AB_hydrolase_fold"/>
</dbReference>
<evidence type="ECO:0000256" key="1">
    <source>
        <dbReference type="ARBA" id="ARBA00022729"/>
    </source>
</evidence>
<dbReference type="GO" id="GO:0016787">
    <property type="term" value="F:hydrolase activity"/>
    <property type="evidence" value="ECO:0007669"/>
    <property type="project" value="UniProtKB-KW"/>
</dbReference>
<dbReference type="InterPro" id="IPR050955">
    <property type="entry name" value="Plant_Biomass_Hydrol_Est"/>
</dbReference>
<dbReference type="PANTHER" id="PTHR43037">
    <property type="entry name" value="UNNAMED PRODUCT-RELATED"/>
    <property type="match status" value="1"/>
</dbReference>
<proteinExistence type="predicted"/>
<keyword evidence="2 3" id="KW-0378">Hydrolase</keyword>
<dbReference type="EMBL" id="LGRB01000009">
    <property type="protein sequence ID" value="OCT52260.1"/>
    <property type="molecule type" value="Genomic_DNA"/>
</dbReference>
<comment type="caution">
    <text evidence="3">The sequence shown here is derived from an EMBL/GenBank/DDBJ whole genome shotgun (WGS) entry which is preliminary data.</text>
</comment>
<organism evidence="3 4">
    <name type="scientific">Cladophialophora carrionii</name>
    <dbReference type="NCBI Taxonomy" id="86049"/>
    <lineage>
        <taxon>Eukaryota</taxon>
        <taxon>Fungi</taxon>
        <taxon>Dikarya</taxon>
        <taxon>Ascomycota</taxon>
        <taxon>Pezizomycotina</taxon>
        <taxon>Eurotiomycetes</taxon>
        <taxon>Chaetothyriomycetidae</taxon>
        <taxon>Chaetothyriales</taxon>
        <taxon>Herpotrichiellaceae</taxon>
        <taxon>Cladophialophora</taxon>
    </lineage>
</organism>
<dbReference type="VEuPathDB" id="FungiDB:G647_05903"/>
<keyword evidence="4" id="KW-1185">Reference proteome</keyword>
<reference evidence="4" key="1">
    <citation type="submission" date="2015-07" db="EMBL/GenBank/DDBJ databases">
        <authorList>
            <person name="Teixeira M.M."/>
            <person name="Souza R.C."/>
            <person name="Almeida L.G."/>
            <person name="Vicente V.A."/>
            <person name="de Hoog S."/>
            <person name="Bocca A.L."/>
            <person name="de Almeida S.R."/>
            <person name="Vasconcelos A.T."/>
            <person name="Felipe M.S."/>
        </authorList>
    </citation>
    <scope>NUCLEOTIDE SEQUENCE [LARGE SCALE GENOMIC DNA]</scope>
    <source>
        <strain evidence="4">KSF</strain>
    </source>
</reference>